<keyword evidence="7" id="KW-1185">Reference proteome</keyword>
<dbReference type="GO" id="GO:0000976">
    <property type="term" value="F:transcription cis-regulatory region binding"/>
    <property type="evidence" value="ECO:0007669"/>
    <property type="project" value="TreeGrafter"/>
</dbReference>
<feature type="DNA-binding region" description="H-T-H motif" evidence="4">
    <location>
        <begin position="36"/>
        <end position="55"/>
    </location>
</feature>
<dbReference type="OrthoDB" id="6684185at2"/>
<keyword evidence="3" id="KW-0804">Transcription</keyword>
<keyword evidence="1" id="KW-0805">Transcription regulation</keyword>
<evidence type="ECO:0000256" key="4">
    <source>
        <dbReference type="PROSITE-ProRule" id="PRU00335"/>
    </source>
</evidence>
<organism evidence="6 7">
    <name type="scientific">Trinickia dabaoshanensis</name>
    <dbReference type="NCBI Taxonomy" id="564714"/>
    <lineage>
        <taxon>Bacteria</taxon>
        <taxon>Pseudomonadati</taxon>
        <taxon>Pseudomonadota</taxon>
        <taxon>Betaproteobacteria</taxon>
        <taxon>Burkholderiales</taxon>
        <taxon>Burkholderiaceae</taxon>
        <taxon>Trinickia</taxon>
    </lineage>
</organism>
<dbReference type="PANTHER" id="PTHR30055:SF234">
    <property type="entry name" value="HTH-TYPE TRANSCRIPTIONAL REGULATOR BETI"/>
    <property type="match status" value="1"/>
</dbReference>
<name>A0A2N7VLV0_9BURK</name>
<comment type="caution">
    <text evidence="6">The sequence shown here is derived from an EMBL/GenBank/DDBJ whole genome shotgun (WGS) entry which is preliminary data.</text>
</comment>
<dbReference type="PRINTS" id="PR00455">
    <property type="entry name" value="HTHTETR"/>
</dbReference>
<evidence type="ECO:0000256" key="3">
    <source>
        <dbReference type="ARBA" id="ARBA00023163"/>
    </source>
</evidence>
<dbReference type="RefSeq" id="WP_102646772.1">
    <property type="nucleotide sequence ID" value="NZ_PNYA01000016.1"/>
</dbReference>
<dbReference type="Proteomes" id="UP000235616">
    <property type="component" value="Unassembled WGS sequence"/>
</dbReference>
<dbReference type="InterPro" id="IPR009057">
    <property type="entry name" value="Homeodomain-like_sf"/>
</dbReference>
<gene>
    <name evidence="6" type="ORF">C0Z18_17930</name>
</gene>
<dbReference type="SUPFAM" id="SSF46689">
    <property type="entry name" value="Homeodomain-like"/>
    <property type="match status" value="1"/>
</dbReference>
<dbReference type="InterPro" id="IPR050109">
    <property type="entry name" value="HTH-type_TetR-like_transc_reg"/>
</dbReference>
<dbReference type="PANTHER" id="PTHR30055">
    <property type="entry name" value="HTH-TYPE TRANSCRIPTIONAL REGULATOR RUTR"/>
    <property type="match status" value="1"/>
</dbReference>
<evidence type="ECO:0000259" key="5">
    <source>
        <dbReference type="PROSITE" id="PS50977"/>
    </source>
</evidence>
<evidence type="ECO:0000313" key="7">
    <source>
        <dbReference type="Proteomes" id="UP000235616"/>
    </source>
</evidence>
<dbReference type="Gene3D" id="1.10.357.10">
    <property type="entry name" value="Tetracycline Repressor, domain 2"/>
    <property type="match status" value="1"/>
</dbReference>
<evidence type="ECO:0000256" key="2">
    <source>
        <dbReference type="ARBA" id="ARBA00023125"/>
    </source>
</evidence>
<keyword evidence="2 4" id="KW-0238">DNA-binding</keyword>
<feature type="domain" description="HTH tetR-type" evidence="5">
    <location>
        <begin position="13"/>
        <end position="73"/>
    </location>
</feature>
<dbReference type="PROSITE" id="PS50977">
    <property type="entry name" value="HTH_TETR_2"/>
    <property type="match status" value="1"/>
</dbReference>
<sequence length="131" mass="15178">MKRKRLTHEERRLQTRERLLDAAQELFVERGFLSTSLEEIADAAGYTRGAFYSNFSDKTDLLIESLRRQRATLPCNLRAVISVLNHYLRNDERLCLWVEASLVAKQDAAFRERFDSLLRDESLETPTSSGL</sequence>
<accession>A0A2N7VLV0</accession>
<reference evidence="6 7" key="1">
    <citation type="submission" date="2018-01" db="EMBL/GenBank/DDBJ databases">
        <title>Whole genome analyses suggest that Burkholderia sensu lato contains two further novel genera in the rhizoxinica-symbiotica group Mycetohabitans gen. nov., and Trinickia gen. nov.: implications for the evolution of diazotrophy and nodulation in the Burkholderiaceae.</title>
        <authorList>
            <person name="Estrada-de los Santos P."/>
            <person name="Palmer M."/>
            <person name="Chavez-Ramirez B."/>
            <person name="Beukes C."/>
            <person name="Steenkamp E.T."/>
            <person name="Hirsch A.M."/>
            <person name="Manyaka P."/>
            <person name="Maluk M."/>
            <person name="Lafos M."/>
            <person name="Crook M."/>
            <person name="Gross E."/>
            <person name="Simon M.F."/>
            <person name="Bueno dos Reis Junior F."/>
            <person name="Poole P.S."/>
            <person name="Venter S.N."/>
            <person name="James E.K."/>
        </authorList>
    </citation>
    <scope>NUCLEOTIDE SEQUENCE [LARGE SCALE GENOMIC DNA]</scope>
    <source>
        <strain evidence="6 7">GIMN1.004</strain>
    </source>
</reference>
<dbReference type="AlphaFoldDB" id="A0A2N7VLV0"/>
<protein>
    <recommendedName>
        <fullName evidence="5">HTH tetR-type domain-containing protein</fullName>
    </recommendedName>
</protein>
<dbReference type="EMBL" id="PNYA01000016">
    <property type="protein sequence ID" value="PMS18116.1"/>
    <property type="molecule type" value="Genomic_DNA"/>
</dbReference>
<dbReference type="InterPro" id="IPR001647">
    <property type="entry name" value="HTH_TetR"/>
</dbReference>
<proteinExistence type="predicted"/>
<dbReference type="GO" id="GO:0003700">
    <property type="term" value="F:DNA-binding transcription factor activity"/>
    <property type="evidence" value="ECO:0007669"/>
    <property type="project" value="TreeGrafter"/>
</dbReference>
<evidence type="ECO:0000256" key="1">
    <source>
        <dbReference type="ARBA" id="ARBA00023015"/>
    </source>
</evidence>
<dbReference type="Pfam" id="PF00440">
    <property type="entry name" value="TetR_N"/>
    <property type="match status" value="1"/>
</dbReference>
<evidence type="ECO:0000313" key="6">
    <source>
        <dbReference type="EMBL" id="PMS18116.1"/>
    </source>
</evidence>